<organism evidence="4 5">
    <name type="scientific">Gomphillus americanus</name>
    <dbReference type="NCBI Taxonomy" id="1940652"/>
    <lineage>
        <taxon>Eukaryota</taxon>
        <taxon>Fungi</taxon>
        <taxon>Dikarya</taxon>
        <taxon>Ascomycota</taxon>
        <taxon>Pezizomycotina</taxon>
        <taxon>Lecanoromycetes</taxon>
        <taxon>OSLEUM clade</taxon>
        <taxon>Ostropomycetidae</taxon>
        <taxon>Ostropales</taxon>
        <taxon>Graphidaceae</taxon>
        <taxon>Gomphilloideae</taxon>
        <taxon>Gomphillus</taxon>
    </lineage>
</organism>
<feature type="region of interest" description="Disordered" evidence="3">
    <location>
        <begin position="1"/>
        <end position="50"/>
    </location>
</feature>
<dbReference type="Pfam" id="PF13855">
    <property type="entry name" value="LRR_8"/>
    <property type="match status" value="2"/>
</dbReference>
<keyword evidence="5" id="KW-1185">Reference proteome</keyword>
<evidence type="ECO:0008006" key="6">
    <source>
        <dbReference type="Google" id="ProtNLM"/>
    </source>
</evidence>
<dbReference type="PANTHER" id="PTHR48051">
    <property type="match status" value="1"/>
</dbReference>
<dbReference type="Proteomes" id="UP000664169">
    <property type="component" value="Unassembled WGS sequence"/>
</dbReference>
<evidence type="ECO:0000313" key="5">
    <source>
        <dbReference type="Proteomes" id="UP000664169"/>
    </source>
</evidence>
<dbReference type="EMBL" id="CAJPDQ010000021">
    <property type="protein sequence ID" value="CAF9924507.1"/>
    <property type="molecule type" value="Genomic_DNA"/>
</dbReference>
<dbReference type="PROSITE" id="PS51450">
    <property type="entry name" value="LRR"/>
    <property type="match status" value="4"/>
</dbReference>
<evidence type="ECO:0000256" key="1">
    <source>
        <dbReference type="ARBA" id="ARBA00022614"/>
    </source>
</evidence>
<reference evidence="4" key="1">
    <citation type="submission" date="2021-03" db="EMBL/GenBank/DDBJ databases">
        <authorList>
            <person name="Tagirdzhanova G."/>
        </authorList>
    </citation>
    <scope>NUCLEOTIDE SEQUENCE</scope>
</reference>
<keyword evidence="2" id="KW-0677">Repeat</keyword>
<dbReference type="InterPro" id="IPR032675">
    <property type="entry name" value="LRR_dom_sf"/>
</dbReference>
<sequence length="1002" mass="108748">MEDIGVRGSTLPRPVTQSKLPQIRPNRASTLAEPGTLAGGSNGTSAVAKRSSVILSPSFNTSPQKSSAPFSSARANRASVLFKPGFTMGSSLISQTKEESMDNTIASPTKQTSRILSPEKEPVQQRSRPSLSDRTVETLSAIPPSPSPAKRRQSGFFAAESPRVPPSRAASALGYSRPPSQLSSGTAARYRDPPSPSKKSIPSYSRNHSVAGPAVTTVEPASATRRTVSGGPAAKNSNMLGTQIGSKISAPTGLTRSASSNRPSMIGGKTMVTRPAELRSPVKDVFGIPPARPATSTVKSKPATLAPRKPPVNNQPRMMGPRNTKSPTPDTELSIDENIDRKITHSSQTLRNTIRQARMRIEKRPDNAFIPRVIDEDGPSTFGMDIDAKHMDLQDSVHINIVRKRINMAKSDGKLNISMLCLSQLPKEVLSMYEGGSDEGGPAWYEAVDLVRLNAADNELTELPENVFATSGSADEGLTEHDASTGIFLGLEAIDLHENHLTHLPVNLGGLIRLSSLNLSRNNLQCSSVDVIARISSLRELRLSQNKLNGPLPPSIGEMQSLELLDIHGNALTELPSSLGKLSVLKHLNVSDNRITSLPFEAIFDLHLVELNVSRNKLSETLIPVNVSLVPYLQKLNLCSNSLIALADSKVDFPSLRFLDISHNRVSTLPNMSGWQSLTFLNAEENKISEMPTGFCNLKELTHADFGNNSLLELDDAIGSMEKLATLNLSNNPIRERRLPKLTTEELKSELKSRVHGLPSASSDRGGITPQFSTFTQAMAWAVQGNTLDRANSKLKTVEKIDLEPLLHENIQQCILHHNQLQTIPQSLELLAPTLVSLDLSNNKLNKGPSFLLQPLALPKLQTLNLTLNGLTTLRPLLENLDAPHLATLIVTFNKITSLPTNPSLTSTFPALTKLVATNNKIVSLDIDALRGLQVLDVSSNEIEALPPQLALLEGTLRTLIVNGNKFRVPSWGVLEKGTEEVLRWCRRQIPKGEEGAMEADW</sequence>
<dbReference type="SMART" id="SM00364">
    <property type="entry name" value="LRR_BAC"/>
    <property type="match status" value="11"/>
</dbReference>
<feature type="compositionally biased region" description="Polar residues" evidence="3">
    <location>
        <begin position="102"/>
        <end position="115"/>
    </location>
</feature>
<dbReference type="GO" id="GO:0005737">
    <property type="term" value="C:cytoplasm"/>
    <property type="evidence" value="ECO:0007669"/>
    <property type="project" value="TreeGrafter"/>
</dbReference>
<accession>A0A8H3FFX8</accession>
<feature type="compositionally biased region" description="Polar residues" evidence="3">
    <location>
        <begin position="124"/>
        <end position="133"/>
    </location>
</feature>
<evidence type="ECO:0000256" key="3">
    <source>
        <dbReference type="SAM" id="MobiDB-lite"/>
    </source>
</evidence>
<evidence type="ECO:0000313" key="4">
    <source>
        <dbReference type="EMBL" id="CAF9924507.1"/>
    </source>
</evidence>
<dbReference type="OrthoDB" id="676979at2759"/>
<evidence type="ECO:0000256" key="2">
    <source>
        <dbReference type="ARBA" id="ARBA00022737"/>
    </source>
</evidence>
<dbReference type="InterPro" id="IPR050216">
    <property type="entry name" value="LRR_domain-containing"/>
</dbReference>
<gene>
    <name evidence="4" type="ORF">GOMPHAMPRED_003659</name>
</gene>
<feature type="region of interest" description="Disordered" evidence="3">
    <location>
        <begin position="93"/>
        <end position="332"/>
    </location>
</feature>
<dbReference type="PANTHER" id="PTHR48051:SF1">
    <property type="entry name" value="RAS SUPPRESSOR PROTEIN 1"/>
    <property type="match status" value="1"/>
</dbReference>
<dbReference type="Gene3D" id="3.80.10.10">
    <property type="entry name" value="Ribonuclease Inhibitor"/>
    <property type="match status" value="4"/>
</dbReference>
<protein>
    <recommendedName>
        <fullName evidence="6">Leucine-rich repeat-containing protein 40</fullName>
    </recommendedName>
</protein>
<dbReference type="SMART" id="SM00369">
    <property type="entry name" value="LRR_TYP"/>
    <property type="match status" value="10"/>
</dbReference>
<name>A0A8H3FFX8_9LECA</name>
<dbReference type="AlphaFoldDB" id="A0A8H3FFX8"/>
<feature type="compositionally biased region" description="Polar residues" evidence="3">
    <location>
        <begin position="252"/>
        <end position="263"/>
    </location>
</feature>
<feature type="compositionally biased region" description="Polar residues" evidence="3">
    <location>
        <begin position="235"/>
        <end position="246"/>
    </location>
</feature>
<dbReference type="SUPFAM" id="SSF52058">
    <property type="entry name" value="L domain-like"/>
    <property type="match status" value="2"/>
</dbReference>
<comment type="caution">
    <text evidence="4">The sequence shown here is derived from an EMBL/GenBank/DDBJ whole genome shotgun (WGS) entry which is preliminary data.</text>
</comment>
<proteinExistence type="predicted"/>
<keyword evidence="1" id="KW-0433">Leucine-rich repeat</keyword>
<dbReference type="InterPro" id="IPR001611">
    <property type="entry name" value="Leu-rich_rpt"/>
</dbReference>
<dbReference type="InterPro" id="IPR003591">
    <property type="entry name" value="Leu-rich_rpt_typical-subtyp"/>
</dbReference>